<dbReference type="GO" id="GO:0005777">
    <property type="term" value="C:peroxisome"/>
    <property type="evidence" value="ECO:0007669"/>
    <property type="project" value="UniProtKB-SubCell"/>
</dbReference>
<reference evidence="18" key="1">
    <citation type="submission" date="2021-07" db="EMBL/GenBank/DDBJ databases">
        <authorList>
            <person name="Catto M.A."/>
            <person name="Jacobson A."/>
            <person name="Kennedy G."/>
            <person name="Labadie P."/>
            <person name="Hunt B.G."/>
            <person name="Srinivasan R."/>
        </authorList>
    </citation>
    <scope>NUCLEOTIDE SEQUENCE</scope>
    <source>
        <strain evidence="18">PL_HMW_Pooled</strain>
        <tissue evidence="18">Head</tissue>
    </source>
</reference>
<reference evidence="18" key="2">
    <citation type="journal article" date="2023" name="BMC Genomics">
        <title>Pest status, molecular evolution, and epigenetic factors derived from the genome assembly of Frankliniella fusca, a thysanopteran phytovirus vector.</title>
        <authorList>
            <person name="Catto M.A."/>
            <person name="Labadie P.E."/>
            <person name="Jacobson A.L."/>
            <person name="Kennedy G.G."/>
            <person name="Srinivasan R."/>
            <person name="Hunt B.G."/>
        </authorList>
    </citation>
    <scope>NUCLEOTIDE SEQUENCE</scope>
    <source>
        <strain evidence="18">PL_HMW_Pooled</strain>
    </source>
</reference>
<evidence type="ECO:0000256" key="13">
    <source>
        <dbReference type="SAM" id="MobiDB-lite"/>
    </source>
</evidence>
<evidence type="ECO:0000256" key="8">
    <source>
        <dbReference type="ARBA" id="ARBA00023140"/>
    </source>
</evidence>
<evidence type="ECO:0000256" key="5">
    <source>
        <dbReference type="ARBA" id="ARBA00022989"/>
    </source>
</evidence>
<dbReference type="PANTHER" id="PTHR24096:SF353">
    <property type="entry name" value="GH16244P-RELATED"/>
    <property type="match status" value="1"/>
</dbReference>
<keyword evidence="7 14" id="KW-0472">Membrane</keyword>
<keyword evidence="9" id="KW-0675">Receptor</keyword>
<evidence type="ECO:0000256" key="7">
    <source>
        <dbReference type="ARBA" id="ARBA00023136"/>
    </source>
</evidence>
<evidence type="ECO:0000256" key="10">
    <source>
        <dbReference type="ARBA" id="ARBA00023180"/>
    </source>
</evidence>
<dbReference type="Pfam" id="PF00501">
    <property type="entry name" value="AMP-binding"/>
    <property type="match status" value="1"/>
</dbReference>
<evidence type="ECO:0000256" key="12">
    <source>
        <dbReference type="ARBA" id="ARBA00023303"/>
    </source>
</evidence>
<evidence type="ECO:0000313" key="19">
    <source>
        <dbReference type="Proteomes" id="UP001219518"/>
    </source>
</evidence>
<comment type="caution">
    <text evidence="18">The sequence shown here is derived from an EMBL/GenBank/DDBJ whole genome shotgun (WGS) entry which is preliminary data.</text>
</comment>
<organism evidence="18 19">
    <name type="scientific">Frankliniella fusca</name>
    <dbReference type="NCBI Taxonomy" id="407009"/>
    <lineage>
        <taxon>Eukaryota</taxon>
        <taxon>Metazoa</taxon>
        <taxon>Ecdysozoa</taxon>
        <taxon>Arthropoda</taxon>
        <taxon>Hexapoda</taxon>
        <taxon>Insecta</taxon>
        <taxon>Pterygota</taxon>
        <taxon>Neoptera</taxon>
        <taxon>Paraneoptera</taxon>
        <taxon>Thysanoptera</taxon>
        <taxon>Terebrantia</taxon>
        <taxon>Thripoidea</taxon>
        <taxon>Thripidae</taxon>
        <taxon>Frankliniella</taxon>
    </lineage>
</organism>
<keyword evidence="5 14" id="KW-1133">Transmembrane helix</keyword>
<keyword evidence="19" id="KW-1185">Reference proteome</keyword>
<dbReference type="PROSITE" id="PS00455">
    <property type="entry name" value="AMP_BINDING"/>
    <property type="match status" value="1"/>
</dbReference>
<dbReference type="InterPro" id="IPR025110">
    <property type="entry name" value="AMP-bd_C"/>
</dbReference>
<dbReference type="InterPro" id="IPR019594">
    <property type="entry name" value="Glu/Gly-bd"/>
</dbReference>
<accession>A0AAE1LKA2</accession>
<dbReference type="EMBL" id="JAHWGI010001106">
    <property type="protein sequence ID" value="KAK3922610.1"/>
    <property type="molecule type" value="Genomic_DNA"/>
</dbReference>
<keyword evidence="11" id="KW-1071">Ligand-gated ion channel</keyword>
<evidence type="ECO:0000259" key="17">
    <source>
        <dbReference type="Pfam" id="PF13193"/>
    </source>
</evidence>
<feature type="domain" description="AMP-dependent synthetase/ligase" evidence="15">
    <location>
        <begin position="59"/>
        <end position="423"/>
    </location>
</feature>
<feature type="domain" description="AMP-binding enzyme C-terminal" evidence="17">
    <location>
        <begin position="475"/>
        <end position="525"/>
    </location>
</feature>
<dbReference type="InterPro" id="IPR042099">
    <property type="entry name" value="ANL_N_sf"/>
</dbReference>
<evidence type="ECO:0000256" key="9">
    <source>
        <dbReference type="ARBA" id="ARBA00023170"/>
    </source>
</evidence>
<feature type="domain" description="Ionotropic glutamate receptor L-glutamate and glycine-binding" evidence="16">
    <location>
        <begin position="893"/>
        <end position="969"/>
    </location>
</feature>
<dbReference type="InterPro" id="IPR020845">
    <property type="entry name" value="AMP-binding_CS"/>
</dbReference>
<sequence>MPPPCPPSRSRRGRRTARARGLRSSARGLMDDDGVFRGPDGEHADVSLAEFLLGHLRRHAAAQKIAQVCADSGDAWSFRTLLTETVQIATALAEDGFGVGDTMAVFSRNYMELYSAVLGCIMAGVTVATMVPTHGPAELRHQMLLCSPKGIFVEAELLSKTEEALVDFPSEVKIFTLQSVDNADHVTSYQTLSERGFSADPDTYSPAEIPDRSNHAAFILYSSGTTGLPKGVQIPNQGITTMSINLKAVPVLLDLPDSTVLMLSPISWISGVLLLIKATELGSRRVSMPNPTPRTVVSSLQKYKVDLWPSAPPVLISLVQHPALRMLNFSSLKAIMSGGGPLGADLQREVAKKLNCAVVQGYGSTEAGIILTTTIEENRDGALGKPGPLVAVRLVDLDTGEVVREVGRVGELRIRSPCTMIGYIGNPEATAECYDDEGWFKSGDLLSFDADGYFYYVDRLKEMIKYKSHQVAPTEVEAVLISHPGVKDACVMGVPNLLDGEHPMAFVVKSKKSVTEEELQEYIAEANFALQLKGWRENMENFCGSKPPEGGCGSRQAQGFYPLWQPTASVFHGNRRFADCDPIAQFDRFDPRTTIGLPLEATGARRARLGTRAAQPVLQIDGAGHPRASASAVSAMRRLAAWFALLAVVQSARVTARAPPPRRAPHLHRIPHRLEQDAAYLIGMNLTNATRDIVAGLPVDRITLVFDGSVDTRFRRLLTVSMHLAGILTQTYSISTQIQMDEYIALVRRTMLRYEGMTSIIFCSRKSSEKLIGTIRNSNLIQRNILYMFYFELWPPSETFEGALQEAMRVAVISNPRPGTYRIYYTQATPEGSGTLKLVNWWSCGTTLFRYPVLPPASKIYTDLRGRTLHVPVLHKPPWNFVTYTNKTFLVEGGRDHELLLLLAEKLHFRFDYFDPPERSQGSAFVETNGRNKTFPGILGLISERRADLALGDITITFERSQAVEFSCLTLADSGAFVTKTPQPAQRGP</sequence>
<evidence type="ECO:0000259" key="15">
    <source>
        <dbReference type="Pfam" id="PF00501"/>
    </source>
</evidence>
<dbReference type="GO" id="GO:0004467">
    <property type="term" value="F:long-chain fatty acid-CoA ligase activity"/>
    <property type="evidence" value="ECO:0007669"/>
    <property type="project" value="TreeGrafter"/>
</dbReference>
<keyword evidence="3" id="KW-0813">Transport</keyword>
<evidence type="ECO:0000313" key="18">
    <source>
        <dbReference type="EMBL" id="KAK3922610.1"/>
    </source>
</evidence>
<evidence type="ECO:0000256" key="14">
    <source>
        <dbReference type="SAM" id="Phobius"/>
    </source>
</evidence>
<dbReference type="SUPFAM" id="SSF53850">
    <property type="entry name" value="Periplasmic binding protein-like II"/>
    <property type="match status" value="1"/>
</dbReference>
<evidence type="ECO:0000256" key="4">
    <source>
        <dbReference type="ARBA" id="ARBA00022692"/>
    </source>
</evidence>
<keyword evidence="12" id="KW-0407">Ion channel</keyword>
<evidence type="ECO:0000256" key="11">
    <source>
        <dbReference type="ARBA" id="ARBA00023286"/>
    </source>
</evidence>
<dbReference type="Proteomes" id="UP001219518">
    <property type="component" value="Unassembled WGS sequence"/>
</dbReference>
<dbReference type="AlphaFoldDB" id="A0AAE1LKA2"/>
<dbReference type="PANTHER" id="PTHR24096">
    <property type="entry name" value="LONG-CHAIN-FATTY-ACID--COA LIGASE"/>
    <property type="match status" value="1"/>
</dbReference>
<dbReference type="Pfam" id="PF10613">
    <property type="entry name" value="Lig_chan-Glu_bd"/>
    <property type="match status" value="1"/>
</dbReference>
<name>A0AAE1LKA2_9NEOP</name>
<dbReference type="InterPro" id="IPR000873">
    <property type="entry name" value="AMP-dep_synth/lig_dom"/>
</dbReference>
<dbReference type="InterPro" id="IPR045851">
    <property type="entry name" value="AMP-bd_C_sf"/>
</dbReference>
<dbReference type="Gene3D" id="3.40.50.12780">
    <property type="entry name" value="N-terminal domain of ligase-like"/>
    <property type="match status" value="1"/>
</dbReference>
<dbReference type="GO" id="GO:0016020">
    <property type="term" value="C:membrane"/>
    <property type="evidence" value="ECO:0007669"/>
    <property type="project" value="UniProtKB-SubCell"/>
</dbReference>
<comment type="subcellular location">
    <subcellularLocation>
        <location evidence="1">Membrane</location>
        <topology evidence="1">Multi-pass membrane protein</topology>
    </subcellularLocation>
    <subcellularLocation>
        <location evidence="2">Peroxisome</location>
    </subcellularLocation>
</comment>
<feature type="transmembrane region" description="Helical" evidence="14">
    <location>
        <begin position="113"/>
        <end position="131"/>
    </location>
</feature>
<dbReference type="Pfam" id="PF13193">
    <property type="entry name" value="AMP-binding_C"/>
    <property type="match status" value="1"/>
</dbReference>
<keyword evidence="6" id="KW-0406">Ion transport</keyword>
<feature type="region of interest" description="Disordered" evidence="13">
    <location>
        <begin position="1"/>
        <end position="23"/>
    </location>
</feature>
<evidence type="ECO:0000256" key="1">
    <source>
        <dbReference type="ARBA" id="ARBA00004141"/>
    </source>
</evidence>
<evidence type="ECO:0000259" key="16">
    <source>
        <dbReference type="Pfam" id="PF10613"/>
    </source>
</evidence>
<evidence type="ECO:0000256" key="3">
    <source>
        <dbReference type="ARBA" id="ARBA00022448"/>
    </source>
</evidence>
<dbReference type="GO" id="GO:0046949">
    <property type="term" value="P:fatty-acyl-CoA biosynthetic process"/>
    <property type="evidence" value="ECO:0007669"/>
    <property type="project" value="TreeGrafter"/>
</dbReference>
<keyword evidence="4 14" id="KW-0812">Transmembrane</keyword>
<dbReference type="Gene3D" id="3.40.190.10">
    <property type="entry name" value="Periplasmic binding protein-like II"/>
    <property type="match status" value="1"/>
</dbReference>
<protein>
    <submittedName>
        <fullName evidence="18">Luciferin 4-monooxygenase</fullName>
    </submittedName>
</protein>
<dbReference type="Gene3D" id="3.30.300.30">
    <property type="match status" value="1"/>
</dbReference>
<evidence type="ECO:0000256" key="6">
    <source>
        <dbReference type="ARBA" id="ARBA00023065"/>
    </source>
</evidence>
<gene>
    <name evidence="18" type="ORF">KUF71_001406</name>
</gene>
<keyword evidence="8" id="KW-0576">Peroxisome</keyword>
<proteinExistence type="predicted"/>
<feature type="compositionally biased region" description="Basic residues" evidence="13">
    <location>
        <begin position="9"/>
        <end position="21"/>
    </location>
</feature>
<dbReference type="GO" id="GO:0015276">
    <property type="term" value="F:ligand-gated monoatomic ion channel activity"/>
    <property type="evidence" value="ECO:0007669"/>
    <property type="project" value="InterPro"/>
</dbReference>
<dbReference type="SUPFAM" id="SSF56801">
    <property type="entry name" value="Acetyl-CoA synthetase-like"/>
    <property type="match status" value="1"/>
</dbReference>
<evidence type="ECO:0000256" key="2">
    <source>
        <dbReference type="ARBA" id="ARBA00004275"/>
    </source>
</evidence>
<keyword evidence="10" id="KW-0325">Glycoprotein</keyword>